<evidence type="ECO:0000256" key="1">
    <source>
        <dbReference type="ARBA" id="ARBA00022669"/>
    </source>
</evidence>
<comment type="caution">
    <text evidence="5">The sequence shown here is derived from an EMBL/GenBank/DDBJ whole genome shotgun (WGS) entry which is preliminary data.</text>
</comment>
<keyword evidence="1" id="KW-0147">Chitin-binding</keyword>
<sequence>MVMLANSTLAVAAAQSTPISNVACSRHYTIVEGDTCDKIGAKTLTSTYQVMALNLPEAGPDCFTLTPGHQICLGRYGSDCQIVYRATSSDTCSSIASAFGISLSLLKSNNPTLDCGIVYDGLMLCTAPGNIVPVTPSGLNSSYLLLGRRGYDVAQVQKAAQALEVGDGAIVRDASHAHGSSARHAHRSAHHAHMRKNAH</sequence>
<dbReference type="CDD" id="cd00118">
    <property type="entry name" value="LysM"/>
    <property type="match status" value="2"/>
</dbReference>
<dbReference type="Gene3D" id="3.10.350.10">
    <property type="entry name" value="LysM domain"/>
    <property type="match status" value="2"/>
</dbReference>
<reference evidence="5 6" key="1">
    <citation type="submission" date="2014-05" db="EMBL/GenBank/DDBJ databases">
        <title>Draft genome sequence of a rare smut relative, Tilletiaria anomala UBC 951.</title>
        <authorList>
            <consortium name="DOE Joint Genome Institute"/>
            <person name="Toome M."/>
            <person name="Kuo A."/>
            <person name="Henrissat B."/>
            <person name="Lipzen A."/>
            <person name="Tritt A."/>
            <person name="Yoshinaga Y."/>
            <person name="Zane M."/>
            <person name="Barry K."/>
            <person name="Grigoriev I.V."/>
            <person name="Spatafora J.W."/>
            <person name="Aimea M.C."/>
        </authorList>
    </citation>
    <scope>NUCLEOTIDE SEQUENCE [LARGE SCALE GENOMIC DNA]</scope>
    <source>
        <strain evidence="5 6">UBC 951</strain>
    </source>
</reference>
<dbReference type="InParanoid" id="A0A066VUV4"/>
<proteinExistence type="predicted"/>
<keyword evidence="6" id="KW-1185">Reference proteome</keyword>
<dbReference type="HOGENOM" id="CLU_1373056_0_0_1"/>
<feature type="region of interest" description="Disordered" evidence="3">
    <location>
        <begin position="176"/>
        <end position="199"/>
    </location>
</feature>
<name>A0A066VUV4_TILAU</name>
<dbReference type="SMART" id="SM00257">
    <property type="entry name" value="LysM"/>
    <property type="match status" value="2"/>
</dbReference>
<dbReference type="InterPro" id="IPR036779">
    <property type="entry name" value="LysM_dom_sf"/>
</dbReference>
<feature type="domain" description="LysM" evidence="4">
    <location>
        <begin position="26"/>
        <end position="73"/>
    </location>
</feature>
<dbReference type="EMBL" id="JMSN01000044">
    <property type="protein sequence ID" value="KDN45261.1"/>
    <property type="molecule type" value="Genomic_DNA"/>
</dbReference>
<evidence type="ECO:0000259" key="4">
    <source>
        <dbReference type="PROSITE" id="PS51782"/>
    </source>
</evidence>
<dbReference type="STRING" id="1037660.A0A066VUV4"/>
<dbReference type="InterPro" id="IPR052210">
    <property type="entry name" value="LysM1-like"/>
</dbReference>
<dbReference type="OrthoDB" id="5985073at2759"/>
<evidence type="ECO:0000313" key="5">
    <source>
        <dbReference type="EMBL" id="KDN45261.1"/>
    </source>
</evidence>
<dbReference type="PROSITE" id="PS51782">
    <property type="entry name" value="LYSM"/>
    <property type="match status" value="2"/>
</dbReference>
<dbReference type="Pfam" id="PF01476">
    <property type="entry name" value="LysM"/>
    <property type="match status" value="2"/>
</dbReference>
<organism evidence="5 6">
    <name type="scientific">Tilletiaria anomala (strain ATCC 24038 / CBS 436.72 / UBC 951)</name>
    <dbReference type="NCBI Taxonomy" id="1037660"/>
    <lineage>
        <taxon>Eukaryota</taxon>
        <taxon>Fungi</taxon>
        <taxon>Dikarya</taxon>
        <taxon>Basidiomycota</taxon>
        <taxon>Ustilaginomycotina</taxon>
        <taxon>Exobasidiomycetes</taxon>
        <taxon>Georgefischeriales</taxon>
        <taxon>Tilletiariaceae</taxon>
        <taxon>Tilletiaria</taxon>
    </lineage>
</organism>
<dbReference type="Proteomes" id="UP000027361">
    <property type="component" value="Unassembled WGS sequence"/>
</dbReference>
<dbReference type="RefSeq" id="XP_013243118.1">
    <property type="nucleotide sequence ID" value="XM_013387664.1"/>
</dbReference>
<accession>A0A066VUV4</accession>
<keyword evidence="2" id="KW-0843">Virulence</keyword>
<gene>
    <name evidence="5" type="ORF">K437DRAFT_224435</name>
</gene>
<feature type="compositionally biased region" description="Basic residues" evidence="3">
    <location>
        <begin position="181"/>
        <end position="199"/>
    </location>
</feature>
<feature type="domain" description="LysM" evidence="4">
    <location>
        <begin position="82"/>
        <end position="126"/>
    </location>
</feature>
<dbReference type="GeneID" id="25262470"/>
<dbReference type="PANTHER" id="PTHR34997:SF1">
    <property type="entry name" value="PEPTIDOGLYCAN-BINDING LYSIN DOMAIN"/>
    <property type="match status" value="1"/>
</dbReference>
<protein>
    <submittedName>
        <fullName evidence="5">Carbohydrate-binding module family 50 protein</fullName>
    </submittedName>
</protein>
<dbReference type="GO" id="GO:0008061">
    <property type="term" value="F:chitin binding"/>
    <property type="evidence" value="ECO:0007669"/>
    <property type="project" value="UniProtKB-KW"/>
</dbReference>
<evidence type="ECO:0000313" key="6">
    <source>
        <dbReference type="Proteomes" id="UP000027361"/>
    </source>
</evidence>
<dbReference type="InterPro" id="IPR018392">
    <property type="entry name" value="LysM"/>
</dbReference>
<evidence type="ECO:0000256" key="3">
    <source>
        <dbReference type="SAM" id="MobiDB-lite"/>
    </source>
</evidence>
<dbReference type="AlphaFoldDB" id="A0A066VUV4"/>
<dbReference type="PANTHER" id="PTHR34997">
    <property type="entry name" value="AM15"/>
    <property type="match status" value="1"/>
</dbReference>
<evidence type="ECO:0000256" key="2">
    <source>
        <dbReference type="ARBA" id="ARBA00023026"/>
    </source>
</evidence>
<dbReference type="SUPFAM" id="SSF54106">
    <property type="entry name" value="LysM domain"/>
    <property type="match status" value="1"/>
</dbReference>